<reference evidence="2 3" key="1">
    <citation type="submission" date="2022-10" db="EMBL/GenBank/DDBJ databases">
        <title>Draft genome sequence of Streptomyces sp. YSPA8.</title>
        <authorList>
            <person name="Moriuchi R."/>
            <person name="Dohra H."/>
            <person name="Yamamura H."/>
            <person name="Kodani S."/>
        </authorList>
    </citation>
    <scope>NUCLEOTIDE SEQUENCE [LARGE SCALE GENOMIC DNA]</scope>
    <source>
        <strain evidence="2 3">YSPA8</strain>
    </source>
</reference>
<evidence type="ECO:0000256" key="1">
    <source>
        <dbReference type="SAM" id="MobiDB-lite"/>
    </source>
</evidence>
<comment type="caution">
    <text evidence="2">The sequence shown here is derived from an EMBL/GenBank/DDBJ whole genome shotgun (WGS) entry which is preliminary data.</text>
</comment>
<dbReference type="RefSeq" id="WP_323448992.1">
    <property type="nucleotide sequence ID" value="NZ_BSBI01000009.1"/>
</dbReference>
<name>A0ABQ5P3A1_9ACTN</name>
<feature type="region of interest" description="Disordered" evidence="1">
    <location>
        <begin position="33"/>
        <end position="59"/>
    </location>
</feature>
<sequence>MSDVFTFPVLAASALTQAFGFLYRRAETLLDRRRGNASQPETVPAVVVGDPGSAEADGDALTPERLEQLESLWEVLGVYGDHQDLVRPEDERLRRNLGQLRGLLEEIYGRRITFEGEDRARSGTRIVQNLGQVHGSAHALKVQTIGRDAAVEVEQKAEVLHRGASVTAAEINLIE</sequence>
<accession>A0ABQ5P3A1</accession>
<evidence type="ECO:0000313" key="2">
    <source>
        <dbReference type="EMBL" id="GLF96982.1"/>
    </source>
</evidence>
<dbReference type="Proteomes" id="UP001291653">
    <property type="component" value="Unassembled WGS sequence"/>
</dbReference>
<keyword evidence="3" id="KW-1185">Reference proteome</keyword>
<organism evidence="2 3">
    <name type="scientific">Streptomyces yaizuensis</name>
    <dbReference type="NCBI Taxonomy" id="2989713"/>
    <lineage>
        <taxon>Bacteria</taxon>
        <taxon>Bacillati</taxon>
        <taxon>Actinomycetota</taxon>
        <taxon>Actinomycetes</taxon>
        <taxon>Kitasatosporales</taxon>
        <taxon>Streptomycetaceae</taxon>
        <taxon>Streptomyces</taxon>
    </lineage>
</organism>
<protein>
    <submittedName>
        <fullName evidence="2">Uncharacterized protein</fullName>
    </submittedName>
</protein>
<dbReference type="EMBL" id="BSBI01000009">
    <property type="protein sequence ID" value="GLF96982.1"/>
    <property type="molecule type" value="Genomic_DNA"/>
</dbReference>
<evidence type="ECO:0000313" key="3">
    <source>
        <dbReference type="Proteomes" id="UP001291653"/>
    </source>
</evidence>
<gene>
    <name evidence="2" type="ORF">SYYSPA8_21815</name>
</gene>
<proteinExistence type="predicted"/>